<dbReference type="Proteomes" id="UP000283683">
    <property type="component" value="Unassembled WGS sequence"/>
</dbReference>
<keyword evidence="3" id="KW-0378">Hydrolase</keyword>
<protein>
    <submittedName>
        <fullName evidence="3">Glycoside hydrolase family 16 protein</fullName>
    </submittedName>
</protein>
<sequence length="200" mass="22300">MKKRVLSAMPSQTFAEGALDAAQQTGELSYDGYKKVWSDEFNGDSLNRADWNVEIHEKGWVNNELQEYVDSAENIQVKDGKLIINPVKKVTDGDTGSTKEAASYTSGGVSTQNKQTFIYGRFECRAKVPKGKGTLAYPAPFDQPFYIILNLAVGGSWVGNPNDETSFENNPYVIDYVRVYQKDSYDEDVKRPGKISLVMS</sequence>
<dbReference type="InterPro" id="IPR000757">
    <property type="entry name" value="Beta-glucanase-like"/>
</dbReference>
<dbReference type="EMBL" id="QSAZ01000001">
    <property type="protein sequence ID" value="RGW89765.1"/>
    <property type="molecule type" value="Genomic_DNA"/>
</dbReference>
<dbReference type="AlphaFoldDB" id="A0A413DS58"/>
<dbReference type="CDD" id="cd08023">
    <property type="entry name" value="GH16_laminarinase_like"/>
    <property type="match status" value="1"/>
</dbReference>
<dbReference type="PANTHER" id="PTHR10963">
    <property type="entry name" value="GLYCOSYL HYDROLASE-RELATED"/>
    <property type="match status" value="1"/>
</dbReference>
<evidence type="ECO:0000313" key="3">
    <source>
        <dbReference type="EMBL" id="RGW89765.1"/>
    </source>
</evidence>
<dbReference type="SUPFAM" id="SSF49899">
    <property type="entry name" value="Concanavalin A-like lectins/glucanases"/>
    <property type="match status" value="2"/>
</dbReference>
<evidence type="ECO:0000259" key="2">
    <source>
        <dbReference type="PROSITE" id="PS51762"/>
    </source>
</evidence>
<comment type="caution">
    <text evidence="3">The sequence shown here is derived from an EMBL/GenBank/DDBJ whole genome shotgun (WGS) entry which is preliminary data.</text>
</comment>
<dbReference type="GO" id="GO:0005975">
    <property type="term" value="P:carbohydrate metabolic process"/>
    <property type="evidence" value="ECO:0007669"/>
    <property type="project" value="InterPro"/>
</dbReference>
<evidence type="ECO:0000313" key="4">
    <source>
        <dbReference type="Proteomes" id="UP000283683"/>
    </source>
</evidence>
<proteinExistence type="inferred from homology"/>
<dbReference type="InterPro" id="IPR013320">
    <property type="entry name" value="ConA-like_dom_sf"/>
</dbReference>
<accession>A0A413DS58</accession>
<dbReference type="GO" id="GO:0004553">
    <property type="term" value="F:hydrolase activity, hydrolyzing O-glycosyl compounds"/>
    <property type="evidence" value="ECO:0007669"/>
    <property type="project" value="InterPro"/>
</dbReference>
<name>A0A413DS58_9FIRM</name>
<reference evidence="3 4" key="1">
    <citation type="submission" date="2018-08" db="EMBL/GenBank/DDBJ databases">
        <title>A genome reference for cultivated species of the human gut microbiota.</title>
        <authorList>
            <person name="Zou Y."/>
            <person name="Xue W."/>
            <person name="Luo G."/>
        </authorList>
    </citation>
    <scope>NUCLEOTIDE SEQUENCE [LARGE SCALE GENOMIC DNA]</scope>
    <source>
        <strain evidence="3 4">AF06-19</strain>
    </source>
</reference>
<dbReference type="Gene3D" id="2.60.120.200">
    <property type="match status" value="2"/>
</dbReference>
<gene>
    <name evidence="3" type="ORF">DWV45_01440</name>
</gene>
<comment type="similarity">
    <text evidence="1">Belongs to the glycosyl hydrolase 16 family.</text>
</comment>
<feature type="domain" description="GH16" evidence="2">
    <location>
        <begin position="28"/>
        <end position="200"/>
    </location>
</feature>
<dbReference type="RefSeq" id="WP_118326227.1">
    <property type="nucleotide sequence ID" value="NZ_QSAZ01000001.1"/>
</dbReference>
<dbReference type="InterPro" id="IPR050546">
    <property type="entry name" value="Glycosyl_Hydrlase_16"/>
</dbReference>
<dbReference type="PROSITE" id="PS51762">
    <property type="entry name" value="GH16_2"/>
    <property type="match status" value="1"/>
</dbReference>
<dbReference type="PANTHER" id="PTHR10963:SF55">
    <property type="entry name" value="GLYCOSIDE HYDROLASE FAMILY 16 PROTEIN"/>
    <property type="match status" value="1"/>
</dbReference>
<evidence type="ECO:0000256" key="1">
    <source>
        <dbReference type="ARBA" id="ARBA00006865"/>
    </source>
</evidence>
<organism evidence="3 4">
    <name type="scientific">Agathobacter rectalis</name>
    <dbReference type="NCBI Taxonomy" id="39491"/>
    <lineage>
        <taxon>Bacteria</taxon>
        <taxon>Bacillati</taxon>
        <taxon>Bacillota</taxon>
        <taxon>Clostridia</taxon>
        <taxon>Lachnospirales</taxon>
        <taxon>Lachnospiraceae</taxon>
        <taxon>Agathobacter</taxon>
    </lineage>
</organism>